<evidence type="ECO:0000256" key="4">
    <source>
        <dbReference type="ARBA" id="ARBA00022729"/>
    </source>
</evidence>
<dbReference type="EMBL" id="JAPQKS010000004">
    <property type="protein sequence ID" value="KAJ5232048.1"/>
    <property type="molecule type" value="Genomic_DNA"/>
</dbReference>
<keyword evidence="7" id="KW-1015">Disulfide bond</keyword>
<reference evidence="9" key="1">
    <citation type="submission" date="2022-11" db="EMBL/GenBank/DDBJ databases">
        <authorList>
            <person name="Petersen C."/>
        </authorList>
    </citation>
    <scope>NUCLEOTIDE SEQUENCE</scope>
    <source>
        <strain evidence="9">IBT 19713</strain>
    </source>
</reference>
<evidence type="ECO:0000256" key="6">
    <source>
        <dbReference type="ARBA" id="ARBA00022837"/>
    </source>
</evidence>
<keyword evidence="10" id="KW-1185">Reference proteome</keyword>
<dbReference type="SUPFAM" id="SSF53474">
    <property type="entry name" value="alpha/beta-Hydrolases"/>
    <property type="match status" value="1"/>
</dbReference>
<keyword evidence="4 8" id="KW-0732">Signal</keyword>
<comment type="similarity">
    <text evidence="1 8">Belongs to the tannase family.</text>
</comment>
<dbReference type="GO" id="GO:0030600">
    <property type="term" value="F:feruloyl esterase activity"/>
    <property type="evidence" value="ECO:0007669"/>
    <property type="project" value="UniProtKB-ARBA"/>
</dbReference>
<protein>
    <recommendedName>
        <fullName evidence="8">Carboxylic ester hydrolase</fullName>
        <ecNumber evidence="8">3.1.1.-</ecNumber>
    </recommendedName>
</protein>
<accession>A0A9W9P117</accession>
<keyword evidence="6" id="KW-0106">Calcium</keyword>
<reference evidence="9" key="2">
    <citation type="journal article" date="2023" name="IMA Fungus">
        <title>Comparative genomic study of the Penicillium genus elucidates a diverse pangenome and 15 lateral gene transfer events.</title>
        <authorList>
            <person name="Petersen C."/>
            <person name="Sorensen T."/>
            <person name="Nielsen M.R."/>
            <person name="Sondergaard T.E."/>
            <person name="Sorensen J.L."/>
            <person name="Fitzpatrick D.A."/>
            <person name="Frisvad J.C."/>
            <person name="Nielsen K.L."/>
        </authorList>
    </citation>
    <scope>NUCLEOTIDE SEQUENCE</scope>
    <source>
        <strain evidence="9">IBT 19713</strain>
    </source>
</reference>
<dbReference type="GO" id="GO:0072330">
    <property type="term" value="P:monocarboxylic acid biosynthetic process"/>
    <property type="evidence" value="ECO:0007669"/>
    <property type="project" value="UniProtKB-ARBA"/>
</dbReference>
<name>A0A9W9P117_9EURO</name>
<feature type="chain" id="PRO_5041019842" description="Carboxylic ester hydrolase" evidence="8">
    <location>
        <begin position="18"/>
        <end position="466"/>
    </location>
</feature>
<evidence type="ECO:0000256" key="3">
    <source>
        <dbReference type="ARBA" id="ARBA00022723"/>
    </source>
</evidence>
<dbReference type="GeneID" id="83201604"/>
<keyword evidence="5 8" id="KW-0378">Hydrolase</keyword>
<dbReference type="EC" id="3.1.1.-" evidence="8"/>
<dbReference type="PANTHER" id="PTHR33938">
    <property type="entry name" value="FERULOYL ESTERASE B-RELATED"/>
    <property type="match status" value="1"/>
</dbReference>
<evidence type="ECO:0000256" key="1">
    <source>
        <dbReference type="ARBA" id="ARBA00006249"/>
    </source>
</evidence>
<evidence type="ECO:0000313" key="10">
    <source>
        <dbReference type="Proteomes" id="UP001150941"/>
    </source>
</evidence>
<dbReference type="AlphaFoldDB" id="A0A9W9P117"/>
<dbReference type="Pfam" id="PF07519">
    <property type="entry name" value="Tannase"/>
    <property type="match status" value="1"/>
</dbReference>
<evidence type="ECO:0000256" key="5">
    <source>
        <dbReference type="ARBA" id="ARBA00022801"/>
    </source>
</evidence>
<feature type="signal peptide" evidence="8">
    <location>
        <begin position="1"/>
        <end position="17"/>
    </location>
</feature>
<keyword evidence="2" id="KW-0719">Serine esterase</keyword>
<dbReference type="RefSeq" id="XP_058330041.1">
    <property type="nucleotide sequence ID" value="XM_058474301.1"/>
</dbReference>
<comment type="caution">
    <text evidence="9">The sequence shown here is derived from an EMBL/GenBank/DDBJ whole genome shotgun (WGS) entry which is preliminary data.</text>
</comment>
<evidence type="ECO:0000256" key="8">
    <source>
        <dbReference type="RuleBase" id="RU361238"/>
    </source>
</evidence>
<organism evidence="9 10">
    <name type="scientific">Penicillium chermesinum</name>
    <dbReference type="NCBI Taxonomy" id="63820"/>
    <lineage>
        <taxon>Eukaryota</taxon>
        <taxon>Fungi</taxon>
        <taxon>Dikarya</taxon>
        <taxon>Ascomycota</taxon>
        <taxon>Pezizomycotina</taxon>
        <taxon>Eurotiomycetes</taxon>
        <taxon>Eurotiomycetidae</taxon>
        <taxon>Eurotiales</taxon>
        <taxon>Aspergillaceae</taxon>
        <taxon>Penicillium</taxon>
    </lineage>
</organism>
<dbReference type="Proteomes" id="UP001150941">
    <property type="component" value="Unassembled WGS sequence"/>
</dbReference>
<sequence length="466" mass="49996">MLLGTLFTAVLSIGGMGLRRPDDRSASSTCSPSFLASAIDLPGNGSVIGVAAEIAETPGHNATISFCNVTVTYTHPGWNDTIHISVNLPQNNWNGRFQGVGGGGWATSSGISSLLSPVANGYAAGCTDGGHEPVSGTSAAWANLPDGQLNMHLFRDFAYLALNDLAVVGKQITHRYYGHGPHHSYWSGCSTGGRQGMMMAQRFPTAYDGIYAAAPAINWPVFIVAEYWSQLIMNRLDHYPPQCVLDTITAAAVEACSSRNESFISEPGRCMFDPHVLIGLKANCVGSTVPITAKDAFIAQKLWEGVRTPDGQNLWWGLNPGAPFSGLTNTSCSSGLTNCTGSPFSISEDWIARWVLQDPHIDLQTLTNETYFGLFSKAFQEYNGIIGTNKADLSAFKKNGGKIVTWHGLADQLIFPGAPLITTTKSGTVILRLRTFIGYFLPPAWSIAWAEPVPTLMTLWGLLLSG</sequence>
<evidence type="ECO:0000313" key="9">
    <source>
        <dbReference type="EMBL" id="KAJ5232048.1"/>
    </source>
</evidence>
<evidence type="ECO:0000256" key="2">
    <source>
        <dbReference type="ARBA" id="ARBA00022487"/>
    </source>
</evidence>
<evidence type="ECO:0000256" key="7">
    <source>
        <dbReference type="ARBA" id="ARBA00023157"/>
    </source>
</evidence>
<keyword evidence="3" id="KW-0479">Metal-binding</keyword>
<dbReference type="PANTHER" id="PTHR33938:SF8">
    <property type="entry name" value="CARBOXYLIC ESTER HYDROLASE"/>
    <property type="match status" value="1"/>
</dbReference>
<dbReference type="GO" id="GO:0017000">
    <property type="term" value="P:antibiotic biosynthetic process"/>
    <property type="evidence" value="ECO:0007669"/>
    <property type="project" value="UniProtKB-ARBA"/>
</dbReference>
<dbReference type="InterPro" id="IPR011118">
    <property type="entry name" value="Tannase/feruloyl_esterase"/>
</dbReference>
<dbReference type="GO" id="GO:0046872">
    <property type="term" value="F:metal ion binding"/>
    <property type="evidence" value="ECO:0007669"/>
    <property type="project" value="UniProtKB-KW"/>
</dbReference>
<dbReference type="OrthoDB" id="3039123at2759"/>
<dbReference type="InterPro" id="IPR029058">
    <property type="entry name" value="AB_hydrolase_fold"/>
</dbReference>
<proteinExistence type="inferred from homology"/>
<gene>
    <name evidence="9" type="ORF">N7468_005004</name>
</gene>